<dbReference type="Proteomes" id="UP001265746">
    <property type="component" value="Unassembled WGS sequence"/>
</dbReference>
<evidence type="ECO:0000256" key="3">
    <source>
        <dbReference type="ARBA" id="ARBA00025147"/>
    </source>
</evidence>
<accession>A0AAD9W805</accession>
<evidence type="ECO:0000256" key="4">
    <source>
        <dbReference type="SAM" id="MobiDB-lite"/>
    </source>
</evidence>
<feature type="region of interest" description="Disordered" evidence="4">
    <location>
        <begin position="1105"/>
        <end position="1124"/>
    </location>
</feature>
<comment type="similarity">
    <text evidence="1">Belongs to the exportin family.</text>
</comment>
<name>A0AAD9W805_PHOAM</name>
<evidence type="ECO:0000313" key="6">
    <source>
        <dbReference type="EMBL" id="KAK2610346.1"/>
    </source>
</evidence>
<dbReference type="GO" id="GO:0006405">
    <property type="term" value="P:RNA export from nucleus"/>
    <property type="evidence" value="ECO:0007669"/>
    <property type="project" value="TreeGrafter"/>
</dbReference>
<dbReference type="InterPro" id="IPR016024">
    <property type="entry name" value="ARM-type_fold"/>
</dbReference>
<dbReference type="GO" id="GO:0005634">
    <property type="term" value="C:nucleus"/>
    <property type="evidence" value="ECO:0007669"/>
    <property type="project" value="TreeGrafter"/>
</dbReference>
<protein>
    <recommendedName>
        <fullName evidence="5">Importin N-terminal domain-containing protein</fullName>
    </recommendedName>
</protein>
<dbReference type="GO" id="GO:0003723">
    <property type="term" value="F:RNA binding"/>
    <property type="evidence" value="ECO:0007669"/>
    <property type="project" value="TreeGrafter"/>
</dbReference>
<evidence type="ECO:0000313" key="7">
    <source>
        <dbReference type="Proteomes" id="UP001265746"/>
    </source>
</evidence>
<dbReference type="InterPro" id="IPR045065">
    <property type="entry name" value="XPO1/5"/>
</dbReference>
<comment type="caution">
    <text evidence="6">The sequence shown here is derived from an EMBL/GenBank/DDBJ whole genome shotgun (WGS) entry which is preliminary data.</text>
</comment>
<dbReference type="EMBL" id="JAUJFL010000002">
    <property type="protein sequence ID" value="KAK2610346.1"/>
    <property type="molecule type" value="Genomic_DNA"/>
</dbReference>
<dbReference type="GO" id="GO:0042565">
    <property type="term" value="C:RNA nuclear export complex"/>
    <property type="evidence" value="ECO:0007669"/>
    <property type="project" value="TreeGrafter"/>
</dbReference>
<dbReference type="PANTHER" id="PTHR11223">
    <property type="entry name" value="EXPORTIN 1/5"/>
    <property type="match status" value="1"/>
</dbReference>
<dbReference type="InterPro" id="IPR045478">
    <property type="entry name" value="Exportin-5_C"/>
</dbReference>
<dbReference type="PROSITE" id="PS50166">
    <property type="entry name" value="IMPORTIN_B_NT"/>
    <property type="match status" value="1"/>
</dbReference>
<dbReference type="InterPro" id="IPR013598">
    <property type="entry name" value="Exportin-1/Importin-b-like"/>
</dbReference>
<dbReference type="Pfam" id="PF08389">
    <property type="entry name" value="Xpo1"/>
    <property type="match status" value="1"/>
</dbReference>
<dbReference type="GO" id="GO:0006611">
    <property type="term" value="P:protein export from nucleus"/>
    <property type="evidence" value="ECO:0007669"/>
    <property type="project" value="InterPro"/>
</dbReference>
<dbReference type="GO" id="GO:0008033">
    <property type="term" value="P:tRNA processing"/>
    <property type="evidence" value="ECO:0007669"/>
    <property type="project" value="UniProtKB-KW"/>
</dbReference>
<keyword evidence="2" id="KW-0819">tRNA processing</keyword>
<feature type="region of interest" description="Disordered" evidence="4">
    <location>
        <begin position="1234"/>
        <end position="1286"/>
    </location>
</feature>
<dbReference type="GO" id="GO:0005737">
    <property type="term" value="C:cytoplasm"/>
    <property type="evidence" value="ECO:0007669"/>
    <property type="project" value="TreeGrafter"/>
</dbReference>
<dbReference type="SUPFAM" id="SSF48371">
    <property type="entry name" value="ARM repeat"/>
    <property type="match status" value="1"/>
</dbReference>
<dbReference type="Pfam" id="PF19273">
    <property type="entry name" value="Exportin-5"/>
    <property type="match status" value="2"/>
</dbReference>
<evidence type="ECO:0000259" key="5">
    <source>
        <dbReference type="PROSITE" id="PS50166"/>
    </source>
</evidence>
<dbReference type="PANTHER" id="PTHR11223:SF3">
    <property type="entry name" value="EXPORTIN-5"/>
    <property type="match status" value="1"/>
</dbReference>
<feature type="region of interest" description="Disordered" evidence="4">
    <location>
        <begin position="1"/>
        <end position="28"/>
    </location>
</feature>
<keyword evidence="7" id="KW-1185">Reference proteome</keyword>
<dbReference type="GO" id="GO:0005049">
    <property type="term" value="F:nuclear export signal receptor activity"/>
    <property type="evidence" value="ECO:0007669"/>
    <property type="project" value="InterPro"/>
</dbReference>
<organism evidence="6 7">
    <name type="scientific">Phomopsis amygdali</name>
    <name type="common">Fusicoccum amygdali</name>
    <dbReference type="NCBI Taxonomy" id="1214568"/>
    <lineage>
        <taxon>Eukaryota</taxon>
        <taxon>Fungi</taxon>
        <taxon>Dikarya</taxon>
        <taxon>Ascomycota</taxon>
        <taxon>Pezizomycotina</taxon>
        <taxon>Sordariomycetes</taxon>
        <taxon>Sordariomycetidae</taxon>
        <taxon>Diaporthales</taxon>
        <taxon>Diaporthaceae</taxon>
        <taxon>Diaporthe</taxon>
    </lineage>
</organism>
<gene>
    <name evidence="6" type="ORF">N8I77_003789</name>
</gene>
<proteinExistence type="inferred from homology"/>
<sequence>MATLHSNGGFGSGSANGAPHGQANSSFNSSANGDIVPRILAALDVVYNPRSANQTRIEAQSFLEQVKSLKEGPSHGFTLASDKSQSPIVRYYGLSLLEHSIIHNWAEYDDQEAACLRGWVLELAQQASREDPQYIRNKIAQLWVEVAKRCWGAEWMDMDQMLVQLWQLPGFGAHKEFVLSVLGSLSEEIIGGDDPIVAMRENVLDKAVVDIFMPASVLTEDFPNREAGAPVRFGSEGWLQRAVSLLGEALASDIQGNEDVRSTAVKALVLLTIILPWAFPKSVIVANTVHYLYEGLVAPHLAVQKASLEALHALYSRSNFGDEQFSALVLPMYDKPCVERFSQLFAWSTVDAEDIDDDKYLFAKKFSEMVSHLGNYLDRKFSLIPPNADIQPFLEFLLQVVQSQSLVVSIPVLVTWTRLLSHRALGPSIVKTHLVGPLLELCSSRLVRYESLPEETPDPTLILLMEDTDTIPERHAFLGNYRRYSSQVIESIVELTLSDAINYILGQTDTVLQHLYDGQPPINPANYVKSSMAYLRVDAQFTVIESALKGYVRSRPPKGVDPEQAEAQKAQLDKHLEAWCNRLIDMKFEDPLIQKRLLQLLVAFSTTALKKNNGFMLKVLEHILMTWPATHPEHRAFNEAIKDLQAESLNELQRLAFKMPDNLLGVYDQLEAKINEMSASGTLDERRLVNYKTFLFIIIHRATNIDQSTRIQRLQSFVEPVKAQWRDEGLKRALATYEGFCEITGLDKAQRYLANHRVDQISDWGSVELDAEGAALQAELEERQQLLPLRATKSFLNYSVDKLEKSSPSYLASCALWQDSFPIILPELLQFLSHAHASANPSNWMLLPVEMQSIVGRVLTDRFWQAGISEGSKDDFYARVINKKNTLEGLASSIRGQIRYVREFCYSVIFCMSCLEQQFYGFEELPGPLAHALFADSYCLSPHQLIALLNLVRLLVDMCPVELRRHFLPPILAGCFQRMDAKIKSEWDKLEQAGNIQAAADELTEEMKAESVLRQLTYSAVMMIADFLDPARLDSPPKEKTHTELGSELAPQQPSLRKFCLMNSSVIEPLLVFMAHAIVMHDGRCCGVVLRVFRSIIPEFRSNNTNPERLLQTEPPSKQASSDNFPIPEDTANAVREFISTDVLKACITSLHDPYFVELQRELGNVMAAIIANYSSLTQTPRDVLCSLGSIKPEEVDGCIANIGRAVSNPRLQRGHILDLLKDLKGVSISEMGKLQKSSDPSGFKKKSSGRSKMAQEFMTAPPSNGRAGGRRDSPDLTGVAGLFDG</sequence>
<dbReference type="InterPro" id="IPR001494">
    <property type="entry name" value="Importin-beta_N"/>
</dbReference>
<evidence type="ECO:0000256" key="1">
    <source>
        <dbReference type="ARBA" id="ARBA00009466"/>
    </source>
</evidence>
<dbReference type="Gene3D" id="1.25.10.10">
    <property type="entry name" value="Leucine-rich Repeat Variant"/>
    <property type="match status" value="1"/>
</dbReference>
<evidence type="ECO:0000256" key="2">
    <source>
        <dbReference type="ARBA" id="ARBA00022694"/>
    </source>
</evidence>
<dbReference type="InterPro" id="IPR011989">
    <property type="entry name" value="ARM-like"/>
</dbReference>
<dbReference type="GO" id="GO:0031267">
    <property type="term" value="F:small GTPase binding"/>
    <property type="evidence" value="ECO:0007669"/>
    <property type="project" value="InterPro"/>
</dbReference>
<reference evidence="6" key="1">
    <citation type="submission" date="2023-06" db="EMBL/GenBank/DDBJ databases">
        <authorList>
            <person name="Noh H."/>
        </authorList>
    </citation>
    <scope>NUCLEOTIDE SEQUENCE</scope>
    <source>
        <strain evidence="6">DUCC20226</strain>
    </source>
</reference>
<feature type="domain" description="Importin N-terminal" evidence="5">
    <location>
        <begin position="59"/>
        <end position="145"/>
    </location>
</feature>
<feature type="compositionally biased region" description="Polar residues" evidence="4">
    <location>
        <begin position="1114"/>
        <end position="1124"/>
    </location>
</feature>
<comment type="function">
    <text evidence="3">tRNA nucleus export receptor which facilitates tRNA translocation across the nuclear pore complex. Involved in pre-tRNA splicing, probably by affecting the interaction of pre-tRNA with splicing endonuclease.</text>
</comment>